<dbReference type="GeneID" id="118268634"/>
<organism evidence="3 4">
    <name type="scientific">Spodoptera frugiperda</name>
    <name type="common">Fall armyworm</name>
    <dbReference type="NCBI Taxonomy" id="7108"/>
    <lineage>
        <taxon>Eukaryota</taxon>
        <taxon>Metazoa</taxon>
        <taxon>Ecdysozoa</taxon>
        <taxon>Arthropoda</taxon>
        <taxon>Hexapoda</taxon>
        <taxon>Insecta</taxon>
        <taxon>Pterygota</taxon>
        <taxon>Neoptera</taxon>
        <taxon>Endopterygota</taxon>
        <taxon>Lepidoptera</taxon>
        <taxon>Glossata</taxon>
        <taxon>Ditrysia</taxon>
        <taxon>Noctuoidea</taxon>
        <taxon>Noctuidae</taxon>
        <taxon>Amphipyrinae</taxon>
        <taxon>Spodoptera</taxon>
    </lineage>
</organism>
<dbReference type="SMART" id="SM00181">
    <property type="entry name" value="EGF"/>
    <property type="match status" value="3"/>
</dbReference>
<dbReference type="RefSeq" id="XP_035439087.2">
    <property type="nucleotide sequence ID" value="XM_035583194.2"/>
</dbReference>
<dbReference type="PANTHER" id="PTHR24047:SF32">
    <property type="entry name" value="FI01909P-RELATED"/>
    <property type="match status" value="1"/>
</dbReference>
<evidence type="ECO:0000259" key="2">
    <source>
        <dbReference type="SMART" id="SM00181"/>
    </source>
</evidence>
<evidence type="ECO:0000313" key="4">
    <source>
        <dbReference type="RefSeq" id="XP_035439087.2"/>
    </source>
</evidence>
<accession>A0A9R0D3V2</accession>
<sequence>MARKVTYTTVAIVLLMQMFYFCECYLRQGDEGVCELRVTANDFRSRPSRYSGIVERDETGTNYYILVCCNKYEYDTESGRCIPTCDPPCINGTCIGGNTCVCEAPLTLIDGSCVAPTCTNCEHGDCTAPDVCVCHPGYIRSEGTCKKFCDKPCISGQCVGSNVCKCHGSFMLDPNDSFKCIPCDDNHELKCIVTCRHGYCLPPTDCTCVPRKKSSIFKINF</sequence>
<dbReference type="AlphaFoldDB" id="A0A9R0D3V2"/>
<feature type="chain" id="PRO_5040293658" evidence="1">
    <location>
        <begin position="25"/>
        <end position="221"/>
    </location>
</feature>
<proteinExistence type="predicted"/>
<feature type="signal peptide" evidence="1">
    <location>
        <begin position="1"/>
        <end position="24"/>
    </location>
</feature>
<dbReference type="InterPro" id="IPR000742">
    <property type="entry name" value="EGF"/>
</dbReference>
<feature type="domain" description="EGF-like" evidence="2">
    <location>
        <begin position="84"/>
        <end position="114"/>
    </location>
</feature>
<dbReference type="InterPro" id="IPR009030">
    <property type="entry name" value="Growth_fac_rcpt_cys_sf"/>
</dbReference>
<keyword evidence="1" id="KW-0732">Signal</keyword>
<dbReference type="OrthoDB" id="10268124at2759"/>
<dbReference type="InterPro" id="IPR053255">
    <property type="entry name" value="EGF-like_domain"/>
</dbReference>
<feature type="domain" description="EGF-like" evidence="2">
    <location>
        <begin position="148"/>
        <end position="181"/>
    </location>
</feature>
<protein>
    <submittedName>
        <fullName evidence="4">Epidermal growth factor-like protein</fullName>
    </submittedName>
</protein>
<reference evidence="4" key="1">
    <citation type="submission" date="2025-08" db="UniProtKB">
        <authorList>
            <consortium name="RefSeq"/>
        </authorList>
    </citation>
    <scope>IDENTIFICATION</scope>
    <source>
        <tissue evidence="4">Whole larval tissue</tissue>
    </source>
</reference>
<dbReference type="PANTHER" id="PTHR24047">
    <property type="entry name" value="FI01909P-RELATED"/>
    <property type="match status" value="1"/>
</dbReference>
<dbReference type="SUPFAM" id="SSF57184">
    <property type="entry name" value="Growth factor receptor domain"/>
    <property type="match status" value="1"/>
</dbReference>
<dbReference type="Proteomes" id="UP000829999">
    <property type="component" value="Chromosome 29"/>
</dbReference>
<evidence type="ECO:0000313" key="3">
    <source>
        <dbReference type="Proteomes" id="UP000829999"/>
    </source>
</evidence>
<keyword evidence="3" id="KW-1185">Reference proteome</keyword>
<dbReference type="Gene3D" id="2.10.25.10">
    <property type="entry name" value="Laminin"/>
    <property type="match status" value="2"/>
</dbReference>
<evidence type="ECO:0000256" key="1">
    <source>
        <dbReference type="SAM" id="SignalP"/>
    </source>
</evidence>
<feature type="domain" description="EGF-like" evidence="2">
    <location>
        <begin position="117"/>
        <end position="146"/>
    </location>
</feature>
<gene>
    <name evidence="4" type="primary">LOC118268634</name>
</gene>
<name>A0A9R0D3V2_SPOFR</name>